<accession>A0A399FBL6</accession>
<keyword evidence="2" id="KW-1185">Reference proteome</keyword>
<evidence type="ECO:0000313" key="2">
    <source>
        <dbReference type="Proteomes" id="UP000266178"/>
    </source>
</evidence>
<dbReference type="EMBL" id="QWLB01000005">
    <property type="protein sequence ID" value="RIH93543.1"/>
    <property type="molecule type" value="Genomic_DNA"/>
</dbReference>
<dbReference type="RefSeq" id="WP_147021104.1">
    <property type="nucleotide sequence ID" value="NZ_BJXM01000003.1"/>
</dbReference>
<dbReference type="OrthoDB" id="5193402at2"/>
<proteinExistence type="predicted"/>
<protein>
    <recommendedName>
        <fullName evidence="3">CopG family transcriptional regulator</fullName>
    </recommendedName>
</protein>
<evidence type="ECO:0000313" key="1">
    <source>
        <dbReference type="EMBL" id="RIH93543.1"/>
    </source>
</evidence>
<comment type="caution">
    <text evidence="1">The sequence shown here is derived from an EMBL/GenBank/DDBJ whole genome shotgun (WGS) entry which is preliminary data.</text>
</comment>
<evidence type="ECO:0008006" key="3">
    <source>
        <dbReference type="Google" id="ProtNLM"/>
    </source>
</evidence>
<sequence>MATSAEKVKVTLTLDPEVVRAYRLAAARKGLRDNQVVEEALRAQLGVGALEALLKTAPKMDETEAVQAANEELRAYRKIRRKTKR</sequence>
<dbReference type="Proteomes" id="UP000266178">
    <property type="component" value="Unassembled WGS sequence"/>
</dbReference>
<reference evidence="1 2" key="1">
    <citation type="submission" date="2018-08" db="EMBL/GenBank/DDBJ databases">
        <title>Meiothermus granaticius genome AF-68 sequencing project.</title>
        <authorList>
            <person name="Da Costa M.S."/>
            <person name="Albuquerque L."/>
            <person name="Raposo P."/>
            <person name="Froufe H.J.C."/>
            <person name="Barroso C.S."/>
            <person name="Egas C."/>
        </authorList>
    </citation>
    <scope>NUCLEOTIDE SEQUENCE [LARGE SCALE GENOMIC DNA]</scope>
    <source>
        <strain evidence="1 2">AF-68</strain>
    </source>
</reference>
<gene>
    <name evidence="1" type="ORF">Mgrana_00597</name>
</gene>
<name>A0A399FBL6_9DEIN</name>
<organism evidence="1 2">
    <name type="scientific">Meiothermus granaticius NBRC 107808</name>
    <dbReference type="NCBI Taxonomy" id="1227551"/>
    <lineage>
        <taxon>Bacteria</taxon>
        <taxon>Thermotogati</taxon>
        <taxon>Deinococcota</taxon>
        <taxon>Deinococci</taxon>
        <taxon>Thermales</taxon>
        <taxon>Thermaceae</taxon>
        <taxon>Meiothermus</taxon>
    </lineage>
</organism>
<dbReference type="AlphaFoldDB" id="A0A399FBL6"/>